<dbReference type="InterPro" id="IPR036397">
    <property type="entry name" value="RNaseH_sf"/>
</dbReference>
<dbReference type="PANTHER" id="PTHR42648">
    <property type="entry name" value="TRANSPOSASE, PUTATIVE-RELATED"/>
    <property type="match status" value="1"/>
</dbReference>
<comment type="caution">
    <text evidence="4">The sequence shown here is derived from an EMBL/GenBank/DDBJ whole genome shotgun (WGS) entry which is preliminary data.</text>
</comment>
<dbReference type="Gene3D" id="3.30.420.10">
    <property type="entry name" value="Ribonuclease H-like superfamily/Ribonuclease H"/>
    <property type="match status" value="1"/>
</dbReference>
<dbReference type="PANTHER" id="PTHR42648:SF32">
    <property type="entry name" value="RIBONUCLEASE H-LIKE DOMAIN, GAG-PRE-INTEGRASE DOMAIN PROTEIN-RELATED"/>
    <property type="match status" value="1"/>
</dbReference>
<dbReference type="InterPro" id="IPR039537">
    <property type="entry name" value="Retrotran_Ty1/copia-like"/>
</dbReference>
<reference evidence="4" key="1">
    <citation type="journal article" date="2019" name="Sci. Rep.">
        <title>Draft genome of Tanacetum cinerariifolium, the natural source of mosquito coil.</title>
        <authorList>
            <person name="Yamashiro T."/>
            <person name="Shiraishi A."/>
            <person name="Satake H."/>
            <person name="Nakayama K."/>
        </authorList>
    </citation>
    <scope>NUCLEOTIDE SEQUENCE</scope>
</reference>
<dbReference type="GO" id="GO:0016787">
    <property type="term" value="F:hydrolase activity"/>
    <property type="evidence" value="ECO:0007669"/>
    <property type="project" value="UniProtKB-KW"/>
</dbReference>
<feature type="domain" description="Integrase catalytic" evidence="3">
    <location>
        <begin position="1"/>
        <end position="83"/>
    </location>
</feature>
<dbReference type="PROSITE" id="PS50994">
    <property type="entry name" value="INTEGRASE"/>
    <property type="match status" value="1"/>
</dbReference>
<evidence type="ECO:0000259" key="3">
    <source>
        <dbReference type="PROSITE" id="PS50994"/>
    </source>
</evidence>
<dbReference type="InterPro" id="IPR001584">
    <property type="entry name" value="Integrase_cat-core"/>
</dbReference>
<evidence type="ECO:0000256" key="1">
    <source>
        <dbReference type="ARBA" id="ARBA00022723"/>
    </source>
</evidence>
<proteinExistence type="predicted"/>
<dbReference type="SUPFAM" id="SSF53098">
    <property type="entry name" value="Ribonuclease H-like"/>
    <property type="match status" value="1"/>
</dbReference>
<dbReference type="GO" id="GO:0015074">
    <property type="term" value="P:DNA integration"/>
    <property type="evidence" value="ECO:0007669"/>
    <property type="project" value="InterPro"/>
</dbReference>
<keyword evidence="2" id="KW-0378">Hydrolase</keyword>
<protein>
    <submittedName>
        <fullName evidence="4">Putative ribonuclease H-like domain-containing protein</fullName>
    </submittedName>
</protein>
<evidence type="ECO:0000313" key="4">
    <source>
        <dbReference type="EMBL" id="GEU29326.1"/>
    </source>
</evidence>
<evidence type="ECO:0000256" key="2">
    <source>
        <dbReference type="ARBA" id="ARBA00022801"/>
    </source>
</evidence>
<accession>A0A699GQ16</accession>
<name>A0A699GQ16_TANCI</name>
<dbReference type="Pfam" id="PF07727">
    <property type="entry name" value="RVT_2"/>
    <property type="match status" value="1"/>
</dbReference>
<dbReference type="GO" id="GO:0046872">
    <property type="term" value="F:metal ion binding"/>
    <property type="evidence" value="ECO:0007669"/>
    <property type="project" value="UniProtKB-KW"/>
</dbReference>
<sequence>MIDLCGSKRIKREYSNPKTPQRNRVAERKNKTLIEAARTMLADSKLPTMFWTEAVRTACYFLNRVSVTSPHNKTPYALLTGNIPSVSHFKPFGCHVTILNTSDHLGKFDGKAHESYIVGYSASYKHVPANQSAGTQGAITNSAGTHDADSDSDCDEQVIIVPSYPSHSIQRFEPKDTFGDEVDDSPFHFADENFQKELARLKGQEQQVTSNAESLGLGSANNAEELMTQASAKPILPGCILVYTGSVPVATGSIQVTTGSIQVPTGGIPIPADSTMVSTDDVSVHTSSSTDLIFDGESTIRFSCLSDLGNHDPSPGIFSSLSYDDEFGAALHNVASTVEALEDPSWVDAMQEEMEQFKFQNVWVLVDFPAGKYAIRTKWILKNKRDAREIVVHNKARLVAQGHRQEEGIDYDEVFAPVARIEAIRLFLAFASYMGFLVYQMHVKSAFLYGRIDEEVYVTQPKGFLDPQHPKKAWCEEFEALKKGEFQMSVIRELTFFLGLQVPQRPDGIFIKQDKYVQETLTKFDLGNVRMATTPYEALKPKSISS</sequence>
<keyword evidence="1" id="KW-0479">Metal-binding</keyword>
<gene>
    <name evidence="4" type="ORF">Tci_001304</name>
</gene>
<dbReference type="GO" id="GO:0003676">
    <property type="term" value="F:nucleic acid binding"/>
    <property type="evidence" value="ECO:0007669"/>
    <property type="project" value="InterPro"/>
</dbReference>
<dbReference type="AlphaFoldDB" id="A0A699GQ16"/>
<organism evidence="4">
    <name type="scientific">Tanacetum cinerariifolium</name>
    <name type="common">Dalmatian daisy</name>
    <name type="synonym">Chrysanthemum cinerariifolium</name>
    <dbReference type="NCBI Taxonomy" id="118510"/>
    <lineage>
        <taxon>Eukaryota</taxon>
        <taxon>Viridiplantae</taxon>
        <taxon>Streptophyta</taxon>
        <taxon>Embryophyta</taxon>
        <taxon>Tracheophyta</taxon>
        <taxon>Spermatophyta</taxon>
        <taxon>Magnoliopsida</taxon>
        <taxon>eudicotyledons</taxon>
        <taxon>Gunneridae</taxon>
        <taxon>Pentapetalae</taxon>
        <taxon>asterids</taxon>
        <taxon>campanulids</taxon>
        <taxon>Asterales</taxon>
        <taxon>Asteraceae</taxon>
        <taxon>Asteroideae</taxon>
        <taxon>Anthemideae</taxon>
        <taxon>Anthemidinae</taxon>
        <taxon>Tanacetum</taxon>
    </lineage>
</organism>
<dbReference type="EMBL" id="BKCJ010000059">
    <property type="protein sequence ID" value="GEU29326.1"/>
    <property type="molecule type" value="Genomic_DNA"/>
</dbReference>
<dbReference type="InterPro" id="IPR012337">
    <property type="entry name" value="RNaseH-like_sf"/>
</dbReference>
<dbReference type="InterPro" id="IPR013103">
    <property type="entry name" value="RVT_2"/>
</dbReference>